<accession>A0ACB8VB85</accession>
<name>A0ACB8VB85_9TELE</name>
<reference evidence="1" key="1">
    <citation type="submission" date="2022-04" db="EMBL/GenBank/DDBJ databases">
        <title>Jade perch genome.</title>
        <authorList>
            <person name="Chao B."/>
        </authorList>
    </citation>
    <scope>NUCLEOTIDE SEQUENCE</scope>
    <source>
        <strain evidence="1">CB-2022</strain>
    </source>
</reference>
<sequence length="421" mass="47048">MFVRCSTLLRDGPHSFTMSSPYFNQSRSVVTRSGSQNAASLGAKLTDRRRTVTDPASSSAAAAVKVKEEEEEEEAMTQELRPSSALLSTGKCLRRARVKAHPKQEADTSPLSSHSRRRRQLKVEYDKDEGVTPVKTEHWEPPDWKRQLGYIREMRSGRDAPVDNMGAEKCYDTEAPANVRRFQVLVSLMLSSQTKDQVTATAMQKLRSHGCTVENILTTDDETLGRLIYPVGFWRNKVKFLKLTSAMLQKEFGGDIPNSVEGLVRLPGVGPKMAHLAMDIAWDQVSGIGVDTHVHRISNRLGWLKKPTKNPEETRKALEEWLPRELWSEINWLLVGFGQQVCLPVNPLCSVCLNQHSCPSSHKNSPTKMPKAGSPRSPGPASPPKIKTIPKQESAVKDGRTEKEPLSRPASPNTRRRRLKS</sequence>
<dbReference type="EMBL" id="CM041553">
    <property type="protein sequence ID" value="KAI3352901.1"/>
    <property type="molecule type" value="Genomic_DNA"/>
</dbReference>
<evidence type="ECO:0000313" key="2">
    <source>
        <dbReference type="Proteomes" id="UP000831701"/>
    </source>
</evidence>
<organism evidence="1 2">
    <name type="scientific">Scortum barcoo</name>
    <name type="common">barcoo grunter</name>
    <dbReference type="NCBI Taxonomy" id="214431"/>
    <lineage>
        <taxon>Eukaryota</taxon>
        <taxon>Metazoa</taxon>
        <taxon>Chordata</taxon>
        <taxon>Craniata</taxon>
        <taxon>Vertebrata</taxon>
        <taxon>Euteleostomi</taxon>
        <taxon>Actinopterygii</taxon>
        <taxon>Neopterygii</taxon>
        <taxon>Teleostei</taxon>
        <taxon>Neoteleostei</taxon>
        <taxon>Acanthomorphata</taxon>
        <taxon>Eupercaria</taxon>
        <taxon>Centrarchiformes</taxon>
        <taxon>Terapontoidei</taxon>
        <taxon>Terapontidae</taxon>
        <taxon>Scortum</taxon>
    </lineage>
</organism>
<dbReference type="Proteomes" id="UP000831701">
    <property type="component" value="Chromosome 23"/>
</dbReference>
<proteinExistence type="predicted"/>
<gene>
    <name evidence="1" type="ORF">L3Q82_019470</name>
</gene>
<comment type="caution">
    <text evidence="1">The sequence shown here is derived from an EMBL/GenBank/DDBJ whole genome shotgun (WGS) entry which is preliminary data.</text>
</comment>
<protein>
    <submittedName>
        <fullName evidence="1">Uncharacterized protein</fullName>
    </submittedName>
</protein>
<evidence type="ECO:0000313" key="1">
    <source>
        <dbReference type="EMBL" id="KAI3352901.1"/>
    </source>
</evidence>
<keyword evidence="2" id="KW-1185">Reference proteome</keyword>